<dbReference type="Gene3D" id="3.40.50.10490">
    <property type="entry name" value="Glucose-6-phosphate isomerase like protein, domain 1"/>
    <property type="match status" value="1"/>
</dbReference>
<keyword evidence="3 7" id="KW-0129">CBS domain</keyword>
<dbReference type="NCBIfam" id="TIGR00393">
    <property type="entry name" value="kpsF"/>
    <property type="match status" value="1"/>
</dbReference>
<keyword evidence="10" id="KW-0413">Isomerase</keyword>
<reference evidence="11" key="1">
    <citation type="submission" date="2016-11" db="EMBL/GenBank/DDBJ databases">
        <authorList>
            <person name="Varghese N."/>
            <person name="Submissions S."/>
        </authorList>
    </citation>
    <scope>NUCLEOTIDE SEQUENCE [LARGE SCALE GENOMIC DNA]</scope>
    <source>
        <strain evidence="11">DSM 26898</strain>
    </source>
</reference>
<keyword evidence="11" id="KW-1185">Reference proteome</keyword>
<feature type="binding site" evidence="5">
    <location>
        <position position="115"/>
    </location>
    <ligand>
        <name>Zn(2+)</name>
        <dbReference type="ChEBI" id="CHEBI:29105"/>
    </ligand>
</feature>
<dbReference type="InterPro" id="IPR004800">
    <property type="entry name" value="KdsD/KpsF-type"/>
</dbReference>
<dbReference type="InterPro" id="IPR050986">
    <property type="entry name" value="GutQ/KpsF_isomerases"/>
</dbReference>
<dbReference type="FunFam" id="3.40.50.10490:FF:000011">
    <property type="entry name" value="Arabinose 5-phosphate isomerase"/>
    <property type="match status" value="1"/>
</dbReference>
<dbReference type="SMART" id="SM00116">
    <property type="entry name" value="CBS"/>
    <property type="match status" value="2"/>
</dbReference>
<dbReference type="GO" id="GO:0097367">
    <property type="term" value="F:carbohydrate derivative binding"/>
    <property type="evidence" value="ECO:0007669"/>
    <property type="project" value="InterPro"/>
</dbReference>
<dbReference type="PROSITE" id="PS51371">
    <property type="entry name" value="CBS"/>
    <property type="match status" value="2"/>
</dbReference>
<evidence type="ECO:0000259" key="8">
    <source>
        <dbReference type="PROSITE" id="PS51371"/>
    </source>
</evidence>
<feature type="site" description="Catalytically relevant" evidence="6">
    <location>
        <position position="185"/>
    </location>
</feature>
<dbReference type="GO" id="GO:0019146">
    <property type="term" value="F:arabinose-5-phosphate isomerase activity"/>
    <property type="evidence" value="ECO:0007669"/>
    <property type="project" value="UniProtKB-ARBA"/>
</dbReference>
<dbReference type="InterPro" id="IPR046342">
    <property type="entry name" value="CBS_dom_sf"/>
</dbReference>
<feature type="site" description="Catalytically relevant" evidence="6">
    <location>
        <position position="226"/>
    </location>
</feature>
<dbReference type="InterPro" id="IPR035474">
    <property type="entry name" value="SIS_Kpsf"/>
</dbReference>
<dbReference type="PANTHER" id="PTHR42745:SF1">
    <property type="entry name" value="ARABINOSE 5-PHOSPHATE ISOMERASE KDSD"/>
    <property type="match status" value="1"/>
</dbReference>
<evidence type="ECO:0000256" key="4">
    <source>
        <dbReference type="PIRNR" id="PIRNR004692"/>
    </source>
</evidence>
<proteinExistence type="inferred from homology"/>
<dbReference type="Gene3D" id="3.10.580.10">
    <property type="entry name" value="CBS-domain"/>
    <property type="match status" value="1"/>
</dbReference>
<keyword evidence="2" id="KW-0677">Repeat</keyword>
<dbReference type="PROSITE" id="PS51464">
    <property type="entry name" value="SIS"/>
    <property type="match status" value="1"/>
</dbReference>
<evidence type="ECO:0000256" key="6">
    <source>
        <dbReference type="PIRSR" id="PIRSR004692-3"/>
    </source>
</evidence>
<organism evidence="10 11">
    <name type="scientific">Chryseobacterium takakiae</name>
    <dbReference type="NCBI Taxonomy" id="1302685"/>
    <lineage>
        <taxon>Bacteria</taxon>
        <taxon>Pseudomonadati</taxon>
        <taxon>Bacteroidota</taxon>
        <taxon>Flavobacteriia</taxon>
        <taxon>Flavobacteriales</taxon>
        <taxon>Weeksellaceae</taxon>
        <taxon>Chryseobacterium group</taxon>
        <taxon>Chryseobacterium</taxon>
    </lineage>
</organism>
<evidence type="ECO:0000313" key="11">
    <source>
        <dbReference type="Proteomes" id="UP000184236"/>
    </source>
</evidence>
<dbReference type="Pfam" id="PF00571">
    <property type="entry name" value="CBS"/>
    <property type="match status" value="2"/>
</dbReference>
<accession>A0A1M5A850</accession>
<evidence type="ECO:0000256" key="1">
    <source>
        <dbReference type="ARBA" id="ARBA00008165"/>
    </source>
</evidence>
<dbReference type="EMBL" id="FQVO01000012">
    <property type="protein sequence ID" value="SHF26337.1"/>
    <property type="molecule type" value="Genomic_DNA"/>
</dbReference>
<evidence type="ECO:0000259" key="9">
    <source>
        <dbReference type="PROSITE" id="PS51464"/>
    </source>
</evidence>
<feature type="site" description="Catalytically relevant" evidence="6">
    <location>
        <position position="92"/>
    </location>
</feature>
<dbReference type="PIRSF" id="PIRSF004692">
    <property type="entry name" value="KdsD_KpsF"/>
    <property type="match status" value="1"/>
</dbReference>
<dbReference type="CDD" id="cd04604">
    <property type="entry name" value="CBS_pair_SIS_assoc"/>
    <property type="match status" value="1"/>
</dbReference>
<evidence type="ECO:0000256" key="2">
    <source>
        <dbReference type="ARBA" id="ARBA00022737"/>
    </source>
</evidence>
<dbReference type="PANTHER" id="PTHR42745">
    <property type="match status" value="1"/>
</dbReference>
<feature type="domain" description="CBS" evidence="8">
    <location>
        <begin position="307"/>
        <end position="358"/>
    </location>
</feature>
<sequence length="358" mass="39299">MNFSLKIKANEFIKNYIYNKNSFRNNGFLIDFYMPYIRKMERSDIISIAKSTLEIEISELEKLRNRLNDDFAKAVEIINSAKGKLIVVGIGKSAHVGNKIVATLNSTGTPSQFLHASEAIHGDLGVIQKQDVVLCISNSGNSPEIVNLVPYLKEYSSALIGMTGNKSSRLAEFSEIILDTHVDMEACPNKLAPTSSTTLQMALGDALAIALMEMNNFKANDFAKFHPGGSLGKNLISKVDDFLSSQKPQVTEHDTVKDVIISISGSRHGITVVTNNDEIIGVITDGDLRRMLLKGDDISKVLAKDIMSANPKTIERTALAKEAMNILKENNIGQLVVTENGKYFGIIDLHKLLDEGIN</sequence>
<dbReference type="GO" id="GO:0005975">
    <property type="term" value="P:carbohydrate metabolic process"/>
    <property type="evidence" value="ECO:0007669"/>
    <property type="project" value="InterPro"/>
</dbReference>
<dbReference type="CDD" id="cd05014">
    <property type="entry name" value="SIS_Kpsf"/>
    <property type="match status" value="1"/>
</dbReference>
<comment type="similarity">
    <text evidence="1 4">Belongs to the SIS family. GutQ/KpsF subfamily.</text>
</comment>
<dbReference type="SUPFAM" id="SSF53697">
    <property type="entry name" value="SIS domain"/>
    <property type="match status" value="1"/>
</dbReference>
<dbReference type="Pfam" id="PF01380">
    <property type="entry name" value="SIS"/>
    <property type="match status" value="1"/>
</dbReference>
<dbReference type="GO" id="GO:0046872">
    <property type="term" value="F:metal ion binding"/>
    <property type="evidence" value="ECO:0007669"/>
    <property type="project" value="UniProtKB-KW"/>
</dbReference>
<feature type="domain" description="CBS" evidence="8">
    <location>
        <begin position="243"/>
        <end position="298"/>
    </location>
</feature>
<dbReference type="InterPro" id="IPR046348">
    <property type="entry name" value="SIS_dom_sf"/>
</dbReference>
<gene>
    <name evidence="10" type="ORF">SAMN05444408_11247</name>
</gene>
<dbReference type="GO" id="GO:1901135">
    <property type="term" value="P:carbohydrate derivative metabolic process"/>
    <property type="evidence" value="ECO:0007669"/>
    <property type="project" value="InterPro"/>
</dbReference>
<name>A0A1M5A850_9FLAO</name>
<keyword evidence="5" id="KW-0862">Zinc</keyword>
<keyword evidence="5" id="KW-0479">Metal-binding</keyword>
<protein>
    <submittedName>
        <fullName evidence="10">Arabinose-5-phosphate isomerase</fullName>
    </submittedName>
</protein>
<dbReference type="AlphaFoldDB" id="A0A1M5A850"/>
<evidence type="ECO:0000256" key="3">
    <source>
        <dbReference type="ARBA" id="ARBA00023122"/>
    </source>
</evidence>
<dbReference type="STRING" id="1302685.SAMN05444408_11247"/>
<dbReference type="Proteomes" id="UP000184236">
    <property type="component" value="Unassembled WGS sequence"/>
</dbReference>
<dbReference type="InterPro" id="IPR001347">
    <property type="entry name" value="SIS_dom"/>
</dbReference>
<evidence type="ECO:0000313" key="10">
    <source>
        <dbReference type="EMBL" id="SHF26337.1"/>
    </source>
</evidence>
<feature type="domain" description="SIS" evidence="9">
    <location>
        <begin position="74"/>
        <end position="217"/>
    </location>
</feature>
<dbReference type="InterPro" id="IPR000644">
    <property type="entry name" value="CBS_dom"/>
</dbReference>
<feature type="site" description="Catalytically relevant" evidence="6">
    <location>
        <position position="144"/>
    </location>
</feature>
<evidence type="ECO:0000256" key="5">
    <source>
        <dbReference type="PIRSR" id="PIRSR004692-2"/>
    </source>
</evidence>
<evidence type="ECO:0000256" key="7">
    <source>
        <dbReference type="PROSITE-ProRule" id="PRU00703"/>
    </source>
</evidence>